<evidence type="ECO:0000313" key="4">
    <source>
        <dbReference type="Proteomes" id="UP000305709"/>
    </source>
</evidence>
<evidence type="ECO:0000256" key="1">
    <source>
        <dbReference type="SAM" id="MobiDB-lite"/>
    </source>
</evidence>
<accession>A0A5C4ND54</accession>
<comment type="caution">
    <text evidence="3">The sequence shown here is derived from an EMBL/GenBank/DDBJ whole genome shotgun (WGS) entry which is preliminary data.</text>
</comment>
<feature type="domain" description="DUF3616" evidence="2">
    <location>
        <begin position="52"/>
        <end position="362"/>
    </location>
</feature>
<dbReference type="InterPro" id="IPR022060">
    <property type="entry name" value="DUF3616"/>
</dbReference>
<keyword evidence="4" id="KW-1185">Reference proteome</keyword>
<dbReference type="OrthoDB" id="423529at2"/>
<dbReference type="Pfam" id="PF12275">
    <property type="entry name" value="DUF3616"/>
    <property type="match status" value="1"/>
</dbReference>
<evidence type="ECO:0000313" key="3">
    <source>
        <dbReference type="EMBL" id="TNC72022.1"/>
    </source>
</evidence>
<dbReference type="Proteomes" id="UP000305709">
    <property type="component" value="Unassembled WGS sequence"/>
</dbReference>
<name>A0A5C4ND54_9RHOB</name>
<dbReference type="EMBL" id="VDFV01000010">
    <property type="protein sequence ID" value="TNC72022.1"/>
    <property type="molecule type" value="Genomic_DNA"/>
</dbReference>
<reference evidence="3 4" key="1">
    <citation type="submission" date="2019-06" db="EMBL/GenBank/DDBJ databases">
        <authorList>
            <person name="Jiang L."/>
        </authorList>
    </citation>
    <scope>NUCLEOTIDE SEQUENCE [LARGE SCALE GENOMIC DNA]</scope>
    <source>
        <strain evidence="3 4">YIM 48858</strain>
    </source>
</reference>
<gene>
    <name evidence="3" type="ORF">FHG71_09830</name>
</gene>
<feature type="region of interest" description="Disordered" evidence="1">
    <location>
        <begin position="1"/>
        <end position="20"/>
    </location>
</feature>
<sequence length="373" mass="41238">MERPRRKGNPPRHGPVDGARLAGTLMTPARTVRLAFRDLPVIDGKPVPVHRDISAIVREGDTLFLACDEGAGIERLLRDGDGFGHHRHIRLGDLLDLPAGPEGEMDIEGLAIDGGWLWVLGSQSLKRDKVKAHAPGPEALDDLADIDWDGNRQFLGRLPLVTRHGGLWPVAQDGDRRAAHLRFKGKGRLRRWLRKDRHLAAFLDLPSKENGLDAEGIVARGDRVWVGLRGPVLGESAVVLEMEMRVTGKGHLKARRIEGRSRLRKHFVDTDGQGIRDMKWDGDDLLLVTGPVLSGNGPAAILRLHGFAGRDDEGYLGESGQTLLQRLPYRESTDHPEGLVQWDGPEWLVVCDSPAPERVGDDPPYVDGDVWRL</sequence>
<organism evidence="3 4">
    <name type="scientific">Rubellimicrobium roseum</name>
    <dbReference type="NCBI Taxonomy" id="687525"/>
    <lineage>
        <taxon>Bacteria</taxon>
        <taxon>Pseudomonadati</taxon>
        <taxon>Pseudomonadota</taxon>
        <taxon>Alphaproteobacteria</taxon>
        <taxon>Rhodobacterales</taxon>
        <taxon>Roseobacteraceae</taxon>
        <taxon>Rubellimicrobium</taxon>
    </lineage>
</organism>
<evidence type="ECO:0000259" key="2">
    <source>
        <dbReference type="Pfam" id="PF12275"/>
    </source>
</evidence>
<dbReference type="AlphaFoldDB" id="A0A5C4ND54"/>
<protein>
    <submittedName>
        <fullName evidence="3">DUF3616 domain-containing protein</fullName>
    </submittedName>
</protein>
<feature type="compositionally biased region" description="Basic residues" evidence="1">
    <location>
        <begin position="1"/>
        <end position="10"/>
    </location>
</feature>
<proteinExistence type="predicted"/>